<dbReference type="Proteomes" id="UP000184109">
    <property type="component" value="Unassembled WGS sequence"/>
</dbReference>
<protein>
    <submittedName>
        <fullName evidence="1">Surface antigen</fullName>
    </submittedName>
</protein>
<dbReference type="OrthoDB" id="9811416at2"/>
<dbReference type="Gene3D" id="2.40.160.50">
    <property type="entry name" value="membrane protein fhac: a member of the omp85/tpsb transporter family"/>
    <property type="match status" value="1"/>
</dbReference>
<name>A0A1M5WIT9_9FLAO</name>
<reference evidence="2" key="1">
    <citation type="submission" date="2016-11" db="EMBL/GenBank/DDBJ databases">
        <authorList>
            <person name="Varghese N."/>
            <person name="Submissions S."/>
        </authorList>
    </citation>
    <scope>NUCLEOTIDE SEQUENCE [LARGE SCALE GENOMIC DNA]</scope>
    <source>
        <strain evidence="2">DSM 100572</strain>
    </source>
</reference>
<sequence length="533" mass="62219">MKLHPYLFFIQALLVINFTWAQKNIPSFILKDSLQSNFSINDIHDFDVLEKKLNNEGYYFFNITPIKKDSTETYLIDLGKKTSIIGIQQIPENIQQIFKSKKETIYISPIDTQKWIRKINSDFDQKGKNFTEIKLINHTLRNDTLFCDLFINQSNKRFIDKTVIKGYERFPKKFLKHYIATKRPFSKELLNITEKKINQLTFVKNIKKPAVLFTKDSTHLYLYLDRVKANKLDALLGFSNKARENKIRFNGYVDISLTNTLHKGETFAFKWNNTGNDQQEIDLNIDNPYIFNSPINAAYHLNIFRRDSTFVNTQHEFSLGYRPHYKHLINTYYHTESSSALNTSNANIIEYTKNIFGIQYTYNELNRFGIPKNRVKFDIGLGTKKNPTANTQQQTFKSDIIYTIEINPINHVFIENRNAYLRSPNKNINELYRTGGATTMRGFLEQNIVAHLYNYANIEYRYFTNLASYIYGFSDVGYFKNITQENNLLSFGLGYTMGIPSGLLKISYAVGKNQDTSFNLNSGLFHINFVTIF</sequence>
<proteinExistence type="predicted"/>
<organism evidence="1 2">
    <name type="scientific">Wenyingzhuangia marina</name>
    <dbReference type="NCBI Taxonomy" id="1195760"/>
    <lineage>
        <taxon>Bacteria</taxon>
        <taxon>Pseudomonadati</taxon>
        <taxon>Bacteroidota</taxon>
        <taxon>Flavobacteriia</taxon>
        <taxon>Flavobacteriales</taxon>
        <taxon>Flavobacteriaceae</taxon>
        <taxon>Wenyingzhuangia</taxon>
    </lineage>
</organism>
<keyword evidence="2" id="KW-1185">Reference proteome</keyword>
<evidence type="ECO:0000313" key="1">
    <source>
        <dbReference type="EMBL" id="SHH87113.1"/>
    </source>
</evidence>
<dbReference type="EMBL" id="FQXQ01000005">
    <property type="protein sequence ID" value="SHH87113.1"/>
    <property type="molecule type" value="Genomic_DNA"/>
</dbReference>
<dbReference type="AlphaFoldDB" id="A0A1M5WIT9"/>
<dbReference type="RefSeq" id="WP_073121957.1">
    <property type="nucleotide sequence ID" value="NZ_BMEN01000006.1"/>
</dbReference>
<evidence type="ECO:0000313" key="2">
    <source>
        <dbReference type="Proteomes" id="UP000184109"/>
    </source>
</evidence>
<dbReference type="STRING" id="1195760.SAMN05444281_2449"/>
<accession>A0A1M5WIT9</accession>
<gene>
    <name evidence="1" type="ORF">SAMN05444281_2449</name>
</gene>